<gene>
    <name evidence="3" type="ORF">SCHCODRAFT_106587</name>
</gene>
<organism evidence="4">
    <name type="scientific">Schizophyllum commune (strain H4-8 / FGSC 9210)</name>
    <name type="common">Split gill fungus</name>
    <dbReference type="NCBI Taxonomy" id="578458"/>
    <lineage>
        <taxon>Eukaryota</taxon>
        <taxon>Fungi</taxon>
        <taxon>Dikarya</taxon>
        <taxon>Basidiomycota</taxon>
        <taxon>Agaricomycotina</taxon>
        <taxon>Agaricomycetes</taxon>
        <taxon>Agaricomycetidae</taxon>
        <taxon>Agaricales</taxon>
        <taxon>Schizophyllaceae</taxon>
        <taxon>Schizophyllum</taxon>
    </lineage>
</organism>
<sequence>MSSLINGGDGSEAPPPAPDPSARPVSPQTSQSIPPPGVPPTSAPSSGHVTLAETEAALQVMMRRNGELASKMESLSSERETYAARRDALAKQNATLQSAFEALQVEALHLQQEEVANSNARMAGDKASAERTVLDFEGKLQELECLQGKYNDLEKESREMKEALARSQEAERRAREAVARLEKERSEAQVAHERMMRRIPILEDENRHVSSMLQAAEADLSVIAGLVAKRTSASSATVPERRTDPTSRGHGPLQMTSSGHFIIPPSAPMAGQAHDKGDTSSHEEADDATSSQAPCGGKRPRTGSTSPKPKTPAAKRARRARDTTSTSGTTVTSPGPSKSKKDKTAGKDKAAGVSTSTRRTAHVSQEG</sequence>
<keyword evidence="4" id="KW-1185">Reference proteome</keyword>
<dbReference type="Proteomes" id="UP000007431">
    <property type="component" value="Unassembled WGS sequence"/>
</dbReference>
<dbReference type="VEuPathDB" id="FungiDB:SCHCODRAFT_01170388"/>
<feature type="compositionally biased region" description="Low complexity" evidence="2">
    <location>
        <begin position="22"/>
        <end position="32"/>
    </location>
</feature>
<keyword evidence="1" id="KW-0175">Coiled coil</keyword>
<reference evidence="3 4" key="1">
    <citation type="journal article" date="2010" name="Nat. Biotechnol.">
        <title>Genome sequence of the model mushroom Schizophyllum commune.</title>
        <authorList>
            <person name="Ohm R.A."/>
            <person name="de Jong J.F."/>
            <person name="Lugones L.G."/>
            <person name="Aerts A."/>
            <person name="Kothe E."/>
            <person name="Stajich J.E."/>
            <person name="de Vries R.P."/>
            <person name="Record E."/>
            <person name="Levasseur A."/>
            <person name="Baker S.E."/>
            <person name="Bartholomew K.A."/>
            <person name="Coutinho P.M."/>
            <person name="Erdmann S."/>
            <person name="Fowler T.J."/>
            <person name="Gathman A.C."/>
            <person name="Lombard V."/>
            <person name="Henrissat B."/>
            <person name="Knabe N."/>
            <person name="Kuees U."/>
            <person name="Lilly W.W."/>
            <person name="Lindquist E."/>
            <person name="Lucas S."/>
            <person name="Magnuson J.K."/>
            <person name="Piumi F."/>
            <person name="Raudaskoski M."/>
            <person name="Salamov A."/>
            <person name="Schmutz J."/>
            <person name="Schwarze F.W.M.R."/>
            <person name="vanKuyk P.A."/>
            <person name="Horton J.S."/>
            <person name="Grigoriev I.V."/>
            <person name="Woesten H.A.B."/>
        </authorList>
    </citation>
    <scope>NUCLEOTIDE SEQUENCE [LARGE SCALE GENOMIC DNA]</scope>
    <source>
        <strain evidence="4">H4-8 / FGSC 9210</strain>
    </source>
</reference>
<dbReference type="AlphaFoldDB" id="D8PZ24"/>
<evidence type="ECO:0000313" key="4">
    <source>
        <dbReference type="Proteomes" id="UP000007431"/>
    </source>
</evidence>
<name>D8PZ24_SCHCM</name>
<dbReference type="InParanoid" id="D8PZ24"/>
<proteinExistence type="predicted"/>
<feature type="compositionally biased region" description="Polar residues" evidence="2">
    <location>
        <begin position="353"/>
        <end position="367"/>
    </location>
</feature>
<evidence type="ECO:0000313" key="3">
    <source>
        <dbReference type="EMBL" id="EFI99357.1"/>
    </source>
</evidence>
<feature type="compositionally biased region" description="Basic and acidic residues" evidence="2">
    <location>
        <begin position="273"/>
        <end position="283"/>
    </location>
</feature>
<protein>
    <recommendedName>
        <fullName evidence="5">SWI5-dependent HO expression protein 3</fullName>
    </recommendedName>
</protein>
<dbReference type="HOGENOM" id="CLU_607148_0_0_1"/>
<feature type="compositionally biased region" description="Pro residues" evidence="2">
    <location>
        <begin position="33"/>
        <end position="42"/>
    </location>
</feature>
<feature type="compositionally biased region" description="Low complexity" evidence="2">
    <location>
        <begin position="323"/>
        <end position="337"/>
    </location>
</feature>
<feature type="coiled-coil region" evidence="1">
    <location>
        <begin position="72"/>
        <end position="198"/>
    </location>
</feature>
<dbReference type="EMBL" id="GL377304">
    <property type="protein sequence ID" value="EFI99357.1"/>
    <property type="molecule type" value="Genomic_DNA"/>
</dbReference>
<feature type="region of interest" description="Disordered" evidence="2">
    <location>
        <begin position="230"/>
        <end position="367"/>
    </location>
</feature>
<feature type="region of interest" description="Disordered" evidence="2">
    <location>
        <begin position="1"/>
        <end position="49"/>
    </location>
</feature>
<evidence type="ECO:0000256" key="2">
    <source>
        <dbReference type="SAM" id="MobiDB-lite"/>
    </source>
</evidence>
<evidence type="ECO:0008006" key="5">
    <source>
        <dbReference type="Google" id="ProtNLM"/>
    </source>
</evidence>
<evidence type="ECO:0000256" key="1">
    <source>
        <dbReference type="SAM" id="Coils"/>
    </source>
</evidence>
<accession>D8PZ24</accession>
<feature type="non-terminal residue" evidence="3">
    <location>
        <position position="367"/>
    </location>
</feature>